<dbReference type="AlphaFoldDB" id="A0A3B7QX27"/>
<dbReference type="Pfam" id="PF13884">
    <property type="entry name" value="Peptidase_S74"/>
    <property type="match status" value="1"/>
</dbReference>
<organism evidence="3 4">
    <name type="scientific">Hymenobacter oligotrophus</name>
    <dbReference type="NCBI Taxonomy" id="2319843"/>
    <lineage>
        <taxon>Bacteria</taxon>
        <taxon>Pseudomonadati</taxon>
        <taxon>Bacteroidota</taxon>
        <taxon>Cytophagia</taxon>
        <taxon>Cytophagales</taxon>
        <taxon>Hymenobacteraceae</taxon>
        <taxon>Hymenobacter</taxon>
    </lineage>
</organism>
<protein>
    <recommendedName>
        <fullName evidence="2">Peptidase S74 domain-containing protein</fullName>
    </recommendedName>
</protein>
<feature type="domain" description="Peptidase S74" evidence="2">
    <location>
        <begin position="661"/>
        <end position="777"/>
    </location>
</feature>
<dbReference type="KEGG" id="hyh:D3Y59_11960"/>
<dbReference type="InterPro" id="IPR030392">
    <property type="entry name" value="S74_ICA"/>
</dbReference>
<keyword evidence="4" id="KW-1185">Reference proteome</keyword>
<reference evidence="3 4" key="1">
    <citation type="submission" date="2018-09" db="EMBL/GenBank/DDBJ databases">
        <title>Hymenobacter medium sp. nov., isolated from R2A medium.</title>
        <authorList>
            <person name="Yingchao G."/>
        </authorList>
    </citation>
    <scope>NUCLEOTIDE SEQUENCE [LARGE SCALE GENOMIC DNA]</scope>
    <source>
        <strain evidence="4">sh-6</strain>
    </source>
</reference>
<proteinExistence type="predicted"/>
<feature type="coiled-coil region" evidence="1">
    <location>
        <begin position="763"/>
        <end position="790"/>
    </location>
</feature>
<keyword evidence="1" id="KW-0175">Coiled coil</keyword>
<name>A0A3B7QX27_9BACT</name>
<evidence type="ECO:0000313" key="4">
    <source>
        <dbReference type="Proteomes" id="UP000262802"/>
    </source>
</evidence>
<evidence type="ECO:0000259" key="2">
    <source>
        <dbReference type="PROSITE" id="PS51688"/>
    </source>
</evidence>
<gene>
    <name evidence="3" type="ORF">D3Y59_11960</name>
</gene>
<dbReference type="PROSITE" id="PS51688">
    <property type="entry name" value="ICA"/>
    <property type="match status" value="1"/>
</dbReference>
<evidence type="ECO:0000313" key="3">
    <source>
        <dbReference type="EMBL" id="AYA37698.1"/>
    </source>
</evidence>
<accession>A0A3B7QX27</accession>
<sequence>MPTAQACGFYSFSMKRTFTKQSLSYLALVPVLLGGLMLPAAAQTTGSVGIGTTAPDASALLELSTTNKGLLLPRLTQVQREAIQSPAAGLLIYQTDNTAGLYIYGGTSWSLLPNATQQQSADNLGNHTATTNLNLGAHKLAGNGGSLGLSIGSTGVVYTDSNLALADNDLYLRATPTFLDTNHGLGYYGPSKRWSAGTAQTATTSSLAVEGPVLYGYAGGVLGTNFSGTRTTALYWNNQGRVGIATTNPQSTFHVAGTAGTANVRLESLGGSGTRVVTADGSGNLSTTSTSSLADNLGDHTATTNLNLNTSHDLLLRGSTDTNHGLGFYGAGKTWTAGTAQSSTATALTVDGPVLYGYTGGVLGTNVAGNRTTALYWNSAGRVGVATTSPQTTFHVAGTGGTSNVRLESLGGSGARMVTTDNSGNLSTASIPTDAQVLGFGNGTLSISGGNSISLSSLSDNLGSHTATTAFNLQGNALTGSGSSISGVGLGVRADGGLNIGQNTTQNSIYLGYQAGQNNTGRRNLFVGYQAGASNSSGNSNQFVGYLAGASNTTGGLNVFSGEESGGSNDSGYFNVFTGVYSGVANTSGSGNVFVGYYSGSNNTRGVDNTAVGNGAGPTSGNLSNTLALGSNADVTTNNTIQLGDSHITSLRCQVDVTTTSDARFKYDVQADVPGLAFIRRLRPVTYRLDAAKQQQFTRTGVLPAGFTRDPQAPVHTGFLAQEVEQAAQALNYRFDGVHTPAGARDYYGLGYSQFVVPLVKAVQEQQQQIEAMQAQNAALQTQLRSRNAQADADHAALLTLQAQMAQLLNPAATTLSAQAQR</sequence>
<dbReference type="Proteomes" id="UP000262802">
    <property type="component" value="Chromosome"/>
</dbReference>
<dbReference type="EMBL" id="CP032317">
    <property type="protein sequence ID" value="AYA37698.1"/>
    <property type="molecule type" value="Genomic_DNA"/>
</dbReference>
<evidence type="ECO:0000256" key="1">
    <source>
        <dbReference type="SAM" id="Coils"/>
    </source>
</evidence>
<dbReference type="OrthoDB" id="946948at2"/>